<dbReference type="InterPro" id="IPR050524">
    <property type="entry name" value="APC_YAT"/>
</dbReference>
<evidence type="ECO:0000256" key="6">
    <source>
        <dbReference type="ARBA" id="ARBA00023136"/>
    </source>
</evidence>
<keyword evidence="3 8" id="KW-0812">Transmembrane</keyword>
<feature type="transmembrane region" description="Helical" evidence="8">
    <location>
        <begin position="521"/>
        <end position="543"/>
    </location>
</feature>
<feature type="transmembrane region" description="Helical" evidence="8">
    <location>
        <begin position="206"/>
        <end position="226"/>
    </location>
</feature>
<dbReference type="GO" id="GO:0015171">
    <property type="term" value="F:amino acid transmembrane transporter activity"/>
    <property type="evidence" value="ECO:0007669"/>
    <property type="project" value="TreeGrafter"/>
</dbReference>
<accession>A0AAD5V2B2</accession>
<keyword evidence="2" id="KW-0813">Transport</keyword>
<dbReference type="Proteomes" id="UP001212997">
    <property type="component" value="Unassembled WGS sequence"/>
</dbReference>
<feature type="compositionally biased region" description="Polar residues" evidence="7">
    <location>
        <begin position="437"/>
        <end position="450"/>
    </location>
</feature>
<dbReference type="PROSITE" id="PS00218">
    <property type="entry name" value="AMINO_ACID_PERMEASE_1"/>
    <property type="match status" value="1"/>
</dbReference>
<feature type="region of interest" description="Disordered" evidence="7">
    <location>
        <begin position="412"/>
        <end position="478"/>
    </location>
</feature>
<organism evidence="10 11">
    <name type="scientific">Meripilus lineatus</name>
    <dbReference type="NCBI Taxonomy" id="2056292"/>
    <lineage>
        <taxon>Eukaryota</taxon>
        <taxon>Fungi</taxon>
        <taxon>Dikarya</taxon>
        <taxon>Basidiomycota</taxon>
        <taxon>Agaricomycotina</taxon>
        <taxon>Agaricomycetes</taxon>
        <taxon>Polyporales</taxon>
        <taxon>Meripilaceae</taxon>
        <taxon>Meripilus</taxon>
    </lineage>
</organism>
<keyword evidence="11" id="KW-1185">Reference proteome</keyword>
<feature type="transmembrane region" description="Helical" evidence="8">
    <location>
        <begin position="488"/>
        <end position="509"/>
    </location>
</feature>
<evidence type="ECO:0000256" key="7">
    <source>
        <dbReference type="SAM" id="MobiDB-lite"/>
    </source>
</evidence>
<feature type="transmembrane region" description="Helical" evidence="8">
    <location>
        <begin position="100"/>
        <end position="124"/>
    </location>
</feature>
<dbReference type="InterPro" id="IPR004840">
    <property type="entry name" value="Amino_acid_permease_CS"/>
</dbReference>
<dbReference type="GO" id="GO:0016020">
    <property type="term" value="C:membrane"/>
    <property type="evidence" value="ECO:0007669"/>
    <property type="project" value="UniProtKB-SubCell"/>
</dbReference>
<evidence type="ECO:0000256" key="8">
    <source>
        <dbReference type="SAM" id="Phobius"/>
    </source>
</evidence>
<dbReference type="PANTHER" id="PTHR43341:SF20">
    <property type="entry name" value="AAT FAMILY AMINO ACID TRANSPORTER"/>
    <property type="match status" value="1"/>
</dbReference>
<evidence type="ECO:0000256" key="1">
    <source>
        <dbReference type="ARBA" id="ARBA00004141"/>
    </source>
</evidence>
<evidence type="ECO:0000256" key="4">
    <source>
        <dbReference type="ARBA" id="ARBA00022970"/>
    </source>
</evidence>
<dbReference type="AlphaFoldDB" id="A0AAD5V2B2"/>
<feature type="transmembrane region" description="Helical" evidence="8">
    <location>
        <begin position="182"/>
        <end position="200"/>
    </location>
</feature>
<feature type="domain" description="Amino acid permease/ SLC12A" evidence="9">
    <location>
        <begin position="69"/>
        <end position="406"/>
    </location>
</feature>
<keyword evidence="4" id="KW-0029">Amino-acid transport</keyword>
<evidence type="ECO:0000256" key="5">
    <source>
        <dbReference type="ARBA" id="ARBA00022989"/>
    </source>
</evidence>
<protein>
    <recommendedName>
        <fullName evidence="9">Amino acid permease/ SLC12A domain-containing protein</fullName>
    </recommendedName>
</protein>
<name>A0AAD5V2B2_9APHY</name>
<comment type="caution">
    <text evidence="10">The sequence shown here is derived from an EMBL/GenBank/DDBJ whole genome shotgun (WGS) entry which is preliminary data.</text>
</comment>
<feature type="compositionally biased region" description="Acidic residues" evidence="7">
    <location>
        <begin position="421"/>
        <end position="434"/>
    </location>
</feature>
<dbReference type="InterPro" id="IPR004841">
    <property type="entry name" value="AA-permease/SLC12A_dom"/>
</dbReference>
<evidence type="ECO:0000256" key="3">
    <source>
        <dbReference type="ARBA" id="ARBA00022692"/>
    </source>
</evidence>
<feature type="transmembrane region" description="Helical" evidence="8">
    <location>
        <begin position="305"/>
        <end position="324"/>
    </location>
</feature>
<sequence length="604" mass="66675">MPPSLTTRNENVTAIRERLVAHRVRIDEPIAIPKPTRFRLDRHRHRIRKFQNRWKHIKEDLPPQLSRRHIGMISIGGVIGTGLFLGSANSLQSGGPVGALLGYGVIGAAVYCLCVSVGEMIAFLPNVGGVVGLTDLYVDQRWASHLDGRHGDEPLEATEITAAAVVVQFWDPDQKHIKSSQLAGIFLVLATAVNCFSSRIYGELEFWFSTIKVMTIVFFILVCLVLDLGAGQRDDWPHPIGFHTWKQSPFNNNYLNIGGHKGAFLGFVSVLMQASFSFFGSEVPGIAAGEVIDATRNVPRALRRVWIRIILFYLGGIFFAGLLVDRQDLDAAQSLDANGGGPTGHSSPFVVAFRLLNVRVLPHIVNAAILLSAWSAAAADIYISSRFLYFLAKRGHAPSIFAFLTKYPTDSAQRNRTTDTSDYDSEDDMNDTDSDTGNHQQEATGSSPRAQNPDGDWVENERHGSDEETGDLPNRGISNRAQAKRPQFVLPLAAVLGSASVSFLCFLGLRNDNSKSGAQNVFTWLVAVASVASLQSWAGLLFVSIRWHAGTKYAEKENQVAATDELSLRHQDAKIVMKQINTIKIHRHWGQPYVRPEQIQEMDV</sequence>
<dbReference type="EMBL" id="JANAWD010000251">
    <property type="protein sequence ID" value="KAJ3482898.1"/>
    <property type="molecule type" value="Genomic_DNA"/>
</dbReference>
<evidence type="ECO:0000256" key="2">
    <source>
        <dbReference type="ARBA" id="ARBA00022448"/>
    </source>
</evidence>
<evidence type="ECO:0000313" key="11">
    <source>
        <dbReference type="Proteomes" id="UP001212997"/>
    </source>
</evidence>
<gene>
    <name evidence="10" type="ORF">NLI96_g6667</name>
</gene>
<evidence type="ECO:0000313" key="10">
    <source>
        <dbReference type="EMBL" id="KAJ3482898.1"/>
    </source>
</evidence>
<dbReference type="Gene3D" id="1.20.1740.10">
    <property type="entry name" value="Amino acid/polyamine transporter I"/>
    <property type="match status" value="1"/>
</dbReference>
<keyword evidence="6 8" id="KW-0472">Membrane</keyword>
<dbReference type="PANTHER" id="PTHR43341">
    <property type="entry name" value="AMINO ACID PERMEASE"/>
    <property type="match status" value="1"/>
</dbReference>
<comment type="subcellular location">
    <subcellularLocation>
        <location evidence="1">Membrane</location>
        <topology evidence="1">Multi-pass membrane protein</topology>
    </subcellularLocation>
</comment>
<proteinExistence type="predicted"/>
<feature type="transmembrane region" description="Helical" evidence="8">
    <location>
        <begin position="70"/>
        <end position="88"/>
    </location>
</feature>
<evidence type="ECO:0000259" key="9">
    <source>
        <dbReference type="Pfam" id="PF00324"/>
    </source>
</evidence>
<reference evidence="10" key="1">
    <citation type="submission" date="2022-07" db="EMBL/GenBank/DDBJ databases">
        <title>Genome Sequence of Physisporinus lineatus.</title>
        <authorList>
            <person name="Buettner E."/>
        </authorList>
    </citation>
    <scope>NUCLEOTIDE SEQUENCE</scope>
    <source>
        <strain evidence="10">VT162</strain>
    </source>
</reference>
<feature type="transmembrane region" description="Helical" evidence="8">
    <location>
        <begin position="364"/>
        <end position="383"/>
    </location>
</feature>
<dbReference type="Pfam" id="PF00324">
    <property type="entry name" value="AA_permease"/>
    <property type="match status" value="1"/>
</dbReference>
<keyword evidence="5 8" id="KW-1133">Transmembrane helix</keyword>